<dbReference type="AlphaFoldDB" id="A0A7X6HF36"/>
<dbReference type="RefSeq" id="WP_168487949.1">
    <property type="nucleotide sequence ID" value="NZ_JAAZSQ010000018.1"/>
</dbReference>
<evidence type="ECO:0008006" key="4">
    <source>
        <dbReference type="Google" id="ProtNLM"/>
    </source>
</evidence>
<accession>A0A7X6HF36</accession>
<comment type="caution">
    <text evidence="2">The sequence shown here is derived from an EMBL/GenBank/DDBJ whole genome shotgun (WGS) entry which is preliminary data.</text>
</comment>
<dbReference type="EMBL" id="JAAZSQ010000018">
    <property type="protein sequence ID" value="NKX56007.1"/>
    <property type="molecule type" value="Genomic_DNA"/>
</dbReference>
<dbReference type="InterPro" id="IPR035437">
    <property type="entry name" value="SNase_OB-fold_sf"/>
</dbReference>
<protein>
    <recommendedName>
        <fullName evidence="4">TNase-like domain-containing protein</fullName>
    </recommendedName>
</protein>
<evidence type="ECO:0000313" key="2">
    <source>
        <dbReference type="EMBL" id="NKX56007.1"/>
    </source>
</evidence>
<reference evidence="2 3" key="1">
    <citation type="submission" date="2020-04" db="EMBL/GenBank/DDBJ databases">
        <title>Arthrobacter sp. nov.</title>
        <authorList>
            <person name="Liu S."/>
        </authorList>
    </citation>
    <scope>NUCLEOTIDE SEQUENCE [LARGE SCALE GENOMIC DNA]</scope>
    <source>
        <strain evidence="2 3">E918</strain>
    </source>
</reference>
<name>A0A7X6HF36_9MICC</name>
<gene>
    <name evidence="2" type="ORF">HGG74_15970</name>
</gene>
<dbReference type="Proteomes" id="UP000544090">
    <property type="component" value="Unassembled WGS sequence"/>
</dbReference>
<evidence type="ECO:0000313" key="3">
    <source>
        <dbReference type="Proteomes" id="UP000544090"/>
    </source>
</evidence>
<evidence type="ECO:0000256" key="1">
    <source>
        <dbReference type="SAM" id="MobiDB-lite"/>
    </source>
</evidence>
<dbReference type="Gene3D" id="2.40.50.90">
    <property type="match status" value="1"/>
</dbReference>
<organism evidence="2 3">
    <name type="scientific">Arthrobacter mobilis</name>
    <dbReference type="NCBI Taxonomy" id="2724944"/>
    <lineage>
        <taxon>Bacteria</taxon>
        <taxon>Bacillati</taxon>
        <taxon>Actinomycetota</taxon>
        <taxon>Actinomycetes</taxon>
        <taxon>Micrococcales</taxon>
        <taxon>Micrococcaceae</taxon>
        <taxon>Arthrobacter</taxon>
    </lineage>
</organism>
<feature type="compositionally biased region" description="Polar residues" evidence="1">
    <location>
        <begin position="287"/>
        <end position="297"/>
    </location>
</feature>
<keyword evidence="3" id="KW-1185">Reference proteome</keyword>
<sequence length="320" mass="33979">MKTSRPKKAAPSKGMNGGTALLVVIGLAGFLLRAAFAPGDQWTVVEVPTGSTFVAEQGDDRRTFRLGEVAVPDPAAGTEEAKCLAKEARVHLGQVLPVGSKVTIHTTDDPPEGMDVVGIEVNEKSVVEGIVTQGLGMAFVEPDAPVHGPSVDWNHMEDIEDQAVKKNRGLFDPDHGCTFAASVVKAQKGIDRALRDAVDESSGSAAAIRKSIGALEKAYNRAMKLHDRLEKLDRDEGPAMHRLYARFSPYFTMPLEDSAGDASTRISELESRLNELEAPAIVPAPSSPYSGTESSPGSGYDGYTGPRCYAPGGKTYVPCG</sequence>
<proteinExistence type="predicted"/>
<feature type="region of interest" description="Disordered" evidence="1">
    <location>
        <begin position="279"/>
        <end position="299"/>
    </location>
</feature>
<dbReference type="SUPFAM" id="SSF50199">
    <property type="entry name" value="Staphylococcal nuclease"/>
    <property type="match status" value="1"/>
</dbReference>